<dbReference type="Pfam" id="PF10042">
    <property type="entry name" value="DUF2278"/>
    <property type="match status" value="1"/>
</dbReference>
<name>A0A8J3ZC21_9ACTN</name>
<gene>
    <name evidence="2" type="ORF">Vau01_089450</name>
</gene>
<organism evidence="2 3">
    <name type="scientific">Virgisporangium aurantiacum</name>
    <dbReference type="NCBI Taxonomy" id="175570"/>
    <lineage>
        <taxon>Bacteria</taxon>
        <taxon>Bacillati</taxon>
        <taxon>Actinomycetota</taxon>
        <taxon>Actinomycetes</taxon>
        <taxon>Micromonosporales</taxon>
        <taxon>Micromonosporaceae</taxon>
        <taxon>Virgisporangium</taxon>
    </lineage>
</organism>
<evidence type="ECO:0000259" key="1">
    <source>
        <dbReference type="Pfam" id="PF00932"/>
    </source>
</evidence>
<dbReference type="Proteomes" id="UP000612585">
    <property type="component" value="Unassembled WGS sequence"/>
</dbReference>
<dbReference type="RefSeq" id="WP_239152351.1">
    <property type="nucleotide sequence ID" value="NZ_BOPG01000065.1"/>
</dbReference>
<feature type="domain" description="LTD" evidence="1">
    <location>
        <begin position="233"/>
        <end position="329"/>
    </location>
</feature>
<protein>
    <recommendedName>
        <fullName evidence="1">LTD domain-containing protein</fullName>
    </recommendedName>
</protein>
<dbReference type="InterPro" id="IPR001322">
    <property type="entry name" value="Lamin_tail_dom"/>
</dbReference>
<evidence type="ECO:0000313" key="2">
    <source>
        <dbReference type="EMBL" id="GIJ61429.1"/>
    </source>
</evidence>
<accession>A0A8J3ZC21</accession>
<dbReference type="Pfam" id="PF00932">
    <property type="entry name" value="LTD"/>
    <property type="match status" value="1"/>
</dbReference>
<dbReference type="EMBL" id="BOPG01000065">
    <property type="protein sequence ID" value="GIJ61429.1"/>
    <property type="molecule type" value="Genomic_DNA"/>
</dbReference>
<dbReference type="InterPro" id="IPR019268">
    <property type="entry name" value="DUF2278"/>
</dbReference>
<dbReference type="SUPFAM" id="SSF74853">
    <property type="entry name" value="Lamin A/C globular tail domain"/>
    <property type="match status" value="1"/>
</dbReference>
<dbReference type="AlphaFoldDB" id="A0A8J3ZC21"/>
<dbReference type="InterPro" id="IPR036415">
    <property type="entry name" value="Lamin_tail_dom_sf"/>
</dbReference>
<keyword evidence="3" id="KW-1185">Reference proteome</keyword>
<sequence>MVSNYGVLRGSIDRWVREDGDGSSPHLQIRVLDGTGQPWRIAVNVQSSDASHVVYWLVDPLRGHPLLAGLPVLPTGFTAAPPSATSTVDYVRAPLFAWESGVALRPSGDQPADDLQDLLILHLRSCAEAGGEVYAFGSRFDRNLNKPIDREFGNTDGLHGIHNIHLNQGNVGQFAGDNGVFRDGGLILAHPDRFVGLFLAFQTQRVPTTESGAAAAGAKTIRELIGGALPPATSTAGPVYLERALLNPAGPDAGREVVVIGNLANAETPLDGWQLVDRNNRVTTIAGLTLAPGGSVLVPLDGSGAQLSNNGGNLMLRDPAGRHVDAVVFTADDAKGDDRFVRFSR</sequence>
<comment type="caution">
    <text evidence="2">The sequence shown here is derived from an EMBL/GenBank/DDBJ whole genome shotgun (WGS) entry which is preliminary data.</text>
</comment>
<evidence type="ECO:0000313" key="3">
    <source>
        <dbReference type="Proteomes" id="UP000612585"/>
    </source>
</evidence>
<reference evidence="2" key="1">
    <citation type="submission" date="2021-01" db="EMBL/GenBank/DDBJ databases">
        <title>Whole genome shotgun sequence of Virgisporangium aurantiacum NBRC 16421.</title>
        <authorList>
            <person name="Komaki H."/>
            <person name="Tamura T."/>
        </authorList>
    </citation>
    <scope>NUCLEOTIDE SEQUENCE</scope>
    <source>
        <strain evidence="2">NBRC 16421</strain>
    </source>
</reference>
<proteinExistence type="predicted"/>